<dbReference type="EMBL" id="LXQA010552405">
    <property type="protein sequence ID" value="MCI58825.1"/>
    <property type="molecule type" value="Genomic_DNA"/>
</dbReference>
<feature type="non-terminal residue" evidence="1">
    <location>
        <position position="1"/>
    </location>
</feature>
<accession>A0A392TFX9</accession>
<evidence type="ECO:0000313" key="2">
    <source>
        <dbReference type="Proteomes" id="UP000265520"/>
    </source>
</evidence>
<reference evidence="1 2" key="1">
    <citation type="journal article" date="2018" name="Front. Plant Sci.">
        <title>Red Clover (Trifolium pratense) and Zigzag Clover (T. medium) - A Picture of Genomic Similarities and Differences.</title>
        <authorList>
            <person name="Dluhosova J."/>
            <person name="Istvanek J."/>
            <person name="Nedelnik J."/>
            <person name="Repkova J."/>
        </authorList>
    </citation>
    <scope>NUCLEOTIDE SEQUENCE [LARGE SCALE GENOMIC DNA]</scope>
    <source>
        <strain evidence="2">cv. 10/8</strain>
        <tissue evidence="1">Leaf</tissue>
    </source>
</reference>
<proteinExistence type="predicted"/>
<comment type="caution">
    <text evidence="1">The sequence shown here is derived from an EMBL/GenBank/DDBJ whole genome shotgun (WGS) entry which is preliminary data.</text>
</comment>
<name>A0A392TFX9_9FABA</name>
<dbReference type="Proteomes" id="UP000265520">
    <property type="component" value="Unassembled WGS sequence"/>
</dbReference>
<dbReference type="AlphaFoldDB" id="A0A392TFX9"/>
<sequence length="42" mass="4382">SATHPRGGNHVIDNDEILDRRLVSSMGLEETDASSAVATCVG</sequence>
<keyword evidence="2" id="KW-1185">Reference proteome</keyword>
<protein>
    <submittedName>
        <fullName evidence="1">Uncharacterized protein</fullName>
    </submittedName>
</protein>
<organism evidence="1 2">
    <name type="scientific">Trifolium medium</name>
    <dbReference type="NCBI Taxonomy" id="97028"/>
    <lineage>
        <taxon>Eukaryota</taxon>
        <taxon>Viridiplantae</taxon>
        <taxon>Streptophyta</taxon>
        <taxon>Embryophyta</taxon>
        <taxon>Tracheophyta</taxon>
        <taxon>Spermatophyta</taxon>
        <taxon>Magnoliopsida</taxon>
        <taxon>eudicotyledons</taxon>
        <taxon>Gunneridae</taxon>
        <taxon>Pentapetalae</taxon>
        <taxon>rosids</taxon>
        <taxon>fabids</taxon>
        <taxon>Fabales</taxon>
        <taxon>Fabaceae</taxon>
        <taxon>Papilionoideae</taxon>
        <taxon>50 kb inversion clade</taxon>
        <taxon>NPAAA clade</taxon>
        <taxon>Hologalegina</taxon>
        <taxon>IRL clade</taxon>
        <taxon>Trifolieae</taxon>
        <taxon>Trifolium</taxon>
    </lineage>
</organism>
<evidence type="ECO:0000313" key="1">
    <source>
        <dbReference type="EMBL" id="MCI58825.1"/>
    </source>
</evidence>